<dbReference type="OrthoDB" id="290219at2759"/>
<dbReference type="GO" id="GO:0005789">
    <property type="term" value="C:endoplasmic reticulum membrane"/>
    <property type="evidence" value="ECO:0007669"/>
    <property type="project" value="TreeGrafter"/>
</dbReference>
<dbReference type="PANTHER" id="PTHR11035">
    <property type="entry name" value="VERY-LONG-CHAIN (3R)-3-HYDROXYACYL-COA DEHYDRATASE"/>
    <property type="match status" value="1"/>
</dbReference>
<name>A0A8J8NCT3_HALGN</name>
<dbReference type="Pfam" id="PF04387">
    <property type="entry name" value="PTPLA"/>
    <property type="match status" value="1"/>
</dbReference>
<sequence length="234" mass="26969">MSEPFPKLGAFVVTFHNLVHTITWFSILVLLIIGLIRDTEGTMKQIEEKSGLAVTVYKYIQIDQCFEIIYTAIGWQKASLVALVPQTAARTFFGLFTMPQYLKHNPKHTLLVFICLAMFSLVESFRYGFYLVKKFNLEKTMIGKFFGILRYNLFLVCYPLGAACECLVLYYVAKGLGSTMNINMPNRWNFGLDFQKCLYVMMLGYGVVFPQIYKYLLKQRREFMAGLSAKPKIN</sequence>
<proteinExistence type="inferred from homology"/>
<keyword evidence="7" id="KW-0276">Fatty acid metabolism</keyword>
<keyword evidence="8 13" id="KW-1133">Transmembrane helix</keyword>
<evidence type="ECO:0000256" key="4">
    <source>
        <dbReference type="ARBA" id="ARBA00013122"/>
    </source>
</evidence>
<comment type="pathway">
    <text evidence="2">Lipid metabolism; fatty acid biosynthesis.</text>
</comment>
<dbReference type="Proteomes" id="UP000785679">
    <property type="component" value="Unassembled WGS sequence"/>
</dbReference>
<reference evidence="14" key="1">
    <citation type="submission" date="2019-06" db="EMBL/GenBank/DDBJ databases">
        <authorList>
            <person name="Zheng W."/>
        </authorList>
    </citation>
    <scope>NUCLEOTIDE SEQUENCE</scope>
    <source>
        <strain evidence="14">QDHG01</strain>
    </source>
</reference>
<dbReference type="EC" id="4.2.1.134" evidence="4"/>
<keyword evidence="10 13" id="KW-0472">Membrane</keyword>
<dbReference type="EMBL" id="RRYP01021587">
    <property type="protein sequence ID" value="TNV72623.1"/>
    <property type="molecule type" value="Genomic_DNA"/>
</dbReference>
<evidence type="ECO:0000256" key="9">
    <source>
        <dbReference type="ARBA" id="ARBA00023098"/>
    </source>
</evidence>
<organism evidence="14 15">
    <name type="scientific">Halteria grandinella</name>
    <dbReference type="NCBI Taxonomy" id="5974"/>
    <lineage>
        <taxon>Eukaryota</taxon>
        <taxon>Sar</taxon>
        <taxon>Alveolata</taxon>
        <taxon>Ciliophora</taxon>
        <taxon>Intramacronucleata</taxon>
        <taxon>Spirotrichea</taxon>
        <taxon>Stichotrichia</taxon>
        <taxon>Sporadotrichida</taxon>
        <taxon>Halteriidae</taxon>
        <taxon>Halteria</taxon>
    </lineage>
</organism>
<evidence type="ECO:0000256" key="13">
    <source>
        <dbReference type="SAM" id="Phobius"/>
    </source>
</evidence>
<dbReference type="GO" id="GO:0030148">
    <property type="term" value="P:sphingolipid biosynthetic process"/>
    <property type="evidence" value="ECO:0007669"/>
    <property type="project" value="TreeGrafter"/>
</dbReference>
<comment type="subcellular location">
    <subcellularLocation>
        <location evidence="1">Membrane</location>
        <topology evidence="1">Multi-pass membrane protein</topology>
    </subcellularLocation>
</comment>
<dbReference type="AlphaFoldDB" id="A0A8J8NCT3"/>
<keyword evidence="12" id="KW-0456">Lyase</keyword>
<dbReference type="InterPro" id="IPR007482">
    <property type="entry name" value="Tyr_Pase-like_PTPLA"/>
</dbReference>
<evidence type="ECO:0000256" key="10">
    <source>
        <dbReference type="ARBA" id="ARBA00023136"/>
    </source>
</evidence>
<gene>
    <name evidence="14" type="ORF">FGO68_gene4743</name>
</gene>
<protein>
    <recommendedName>
        <fullName evidence="4">very-long-chain (3R)-3-hydroxyacyl-CoA dehydratase</fullName>
        <ecNumber evidence="4">4.2.1.134</ecNumber>
    </recommendedName>
</protein>
<keyword evidence="5" id="KW-0444">Lipid biosynthesis</keyword>
<comment type="similarity">
    <text evidence="3">Belongs to the very long-chain fatty acids dehydratase HACD family.</text>
</comment>
<dbReference type="UniPathway" id="UPA00094"/>
<evidence type="ECO:0000256" key="5">
    <source>
        <dbReference type="ARBA" id="ARBA00022516"/>
    </source>
</evidence>
<feature type="transmembrane region" description="Helical" evidence="13">
    <location>
        <begin position="198"/>
        <end position="217"/>
    </location>
</feature>
<dbReference type="GO" id="GO:0030497">
    <property type="term" value="P:fatty acid elongation"/>
    <property type="evidence" value="ECO:0007669"/>
    <property type="project" value="TreeGrafter"/>
</dbReference>
<evidence type="ECO:0000313" key="15">
    <source>
        <dbReference type="Proteomes" id="UP000785679"/>
    </source>
</evidence>
<evidence type="ECO:0000256" key="2">
    <source>
        <dbReference type="ARBA" id="ARBA00005194"/>
    </source>
</evidence>
<keyword evidence="6 13" id="KW-0812">Transmembrane</keyword>
<accession>A0A8J8NCT3</accession>
<dbReference type="GO" id="GO:0102158">
    <property type="term" value="F:very-long-chain (3R)-3-hydroxyacyl-CoA dehydratase activity"/>
    <property type="evidence" value="ECO:0007669"/>
    <property type="project" value="UniProtKB-EC"/>
</dbReference>
<evidence type="ECO:0000313" key="14">
    <source>
        <dbReference type="EMBL" id="TNV72623.1"/>
    </source>
</evidence>
<comment type="caution">
    <text evidence="14">The sequence shown here is derived from an EMBL/GenBank/DDBJ whole genome shotgun (WGS) entry which is preliminary data.</text>
</comment>
<keyword evidence="9" id="KW-0443">Lipid metabolism</keyword>
<evidence type="ECO:0000256" key="7">
    <source>
        <dbReference type="ARBA" id="ARBA00022832"/>
    </source>
</evidence>
<feature type="transmembrane region" description="Helical" evidence="13">
    <location>
        <begin position="110"/>
        <end position="132"/>
    </location>
</feature>
<feature type="transmembrane region" description="Helical" evidence="13">
    <location>
        <begin position="153"/>
        <end position="173"/>
    </location>
</feature>
<evidence type="ECO:0000256" key="1">
    <source>
        <dbReference type="ARBA" id="ARBA00004141"/>
    </source>
</evidence>
<evidence type="ECO:0000256" key="3">
    <source>
        <dbReference type="ARBA" id="ARBA00007811"/>
    </source>
</evidence>
<keyword evidence="15" id="KW-1185">Reference proteome</keyword>
<evidence type="ECO:0000256" key="8">
    <source>
        <dbReference type="ARBA" id="ARBA00022989"/>
    </source>
</evidence>
<keyword evidence="11" id="KW-0275">Fatty acid biosynthesis</keyword>
<evidence type="ECO:0000256" key="12">
    <source>
        <dbReference type="ARBA" id="ARBA00023239"/>
    </source>
</evidence>
<evidence type="ECO:0000256" key="11">
    <source>
        <dbReference type="ARBA" id="ARBA00023160"/>
    </source>
</evidence>
<feature type="transmembrane region" description="Helical" evidence="13">
    <location>
        <begin position="15"/>
        <end position="36"/>
    </location>
</feature>
<evidence type="ECO:0000256" key="6">
    <source>
        <dbReference type="ARBA" id="ARBA00022692"/>
    </source>
</evidence>
<dbReference type="GO" id="GO:0042761">
    <property type="term" value="P:very long-chain fatty acid biosynthetic process"/>
    <property type="evidence" value="ECO:0007669"/>
    <property type="project" value="TreeGrafter"/>
</dbReference>